<comment type="subcellular location">
    <subcellularLocation>
        <location evidence="1">Endomembrane system</location>
        <topology evidence="1">Peripheral membrane protein</topology>
    </subcellularLocation>
</comment>
<dbReference type="OrthoDB" id="9804110at2"/>
<keyword evidence="6" id="KW-0066">ATP synthesis</keyword>
<dbReference type="InterPro" id="IPR020546">
    <property type="entry name" value="ATP_synth_F1_dsu/esu_N"/>
</dbReference>
<reference evidence="9" key="1">
    <citation type="submission" date="2016-10" db="EMBL/GenBank/DDBJ databases">
        <authorList>
            <person name="Varghese N."/>
            <person name="Submissions S."/>
        </authorList>
    </citation>
    <scope>NUCLEOTIDE SEQUENCE [LARGE SCALE GENOMIC DNA]</scope>
    <source>
        <strain evidence="9">DSM 23664</strain>
    </source>
</reference>
<dbReference type="InterPro" id="IPR024037">
    <property type="entry name" value="Alt_ATP_synth_F1_esu"/>
</dbReference>
<dbReference type="EMBL" id="FOLT01000004">
    <property type="protein sequence ID" value="SFC24814.1"/>
    <property type="molecule type" value="Genomic_DNA"/>
</dbReference>
<organism evidence="8 9">
    <name type="scientific">Alkalibacterium subtropicum</name>
    <dbReference type="NCBI Taxonomy" id="753702"/>
    <lineage>
        <taxon>Bacteria</taxon>
        <taxon>Bacillati</taxon>
        <taxon>Bacillota</taxon>
        <taxon>Bacilli</taxon>
        <taxon>Lactobacillales</taxon>
        <taxon>Carnobacteriaceae</taxon>
        <taxon>Alkalibacterium</taxon>
    </lineage>
</organism>
<evidence type="ECO:0000256" key="2">
    <source>
        <dbReference type="ARBA" id="ARBA00005712"/>
    </source>
</evidence>
<evidence type="ECO:0000313" key="8">
    <source>
        <dbReference type="EMBL" id="SFC24814.1"/>
    </source>
</evidence>
<dbReference type="SUPFAM" id="SSF51344">
    <property type="entry name" value="Epsilon subunit of F1F0-ATP synthase N-terminal domain"/>
    <property type="match status" value="1"/>
</dbReference>
<evidence type="ECO:0000256" key="3">
    <source>
        <dbReference type="ARBA" id="ARBA00022448"/>
    </source>
</evidence>
<sequence length="125" mass="13985">MRLKINLPYKTILDIDVKKITAPGSNGVFQILPKHIDATWILRPGILQVNAEKELYFAVSHGVAVKQGATVYLATMQAIAGESLSELSQTVEDTFKKIDEKEKKAREVLVSLETETIRRFAELDT</sequence>
<evidence type="ECO:0000256" key="1">
    <source>
        <dbReference type="ARBA" id="ARBA00004184"/>
    </source>
</evidence>
<keyword evidence="5" id="KW-0472">Membrane</keyword>
<evidence type="ECO:0000256" key="5">
    <source>
        <dbReference type="ARBA" id="ARBA00023136"/>
    </source>
</evidence>
<dbReference type="GO" id="GO:0046933">
    <property type="term" value="F:proton-transporting ATP synthase activity, rotational mechanism"/>
    <property type="evidence" value="ECO:0007669"/>
    <property type="project" value="InterPro"/>
</dbReference>
<evidence type="ECO:0000313" key="9">
    <source>
        <dbReference type="Proteomes" id="UP000199612"/>
    </source>
</evidence>
<dbReference type="AlphaFoldDB" id="A0A1I1HLI0"/>
<name>A0A1I1HLI0_9LACT</name>
<proteinExistence type="inferred from homology"/>
<dbReference type="RefSeq" id="WP_091529386.1">
    <property type="nucleotide sequence ID" value="NZ_FOLT01000004.1"/>
</dbReference>
<dbReference type="CDD" id="cd12152">
    <property type="entry name" value="F1-ATPase_delta"/>
    <property type="match status" value="1"/>
</dbReference>
<dbReference type="STRING" id="753702.SAMN04488102_104118"/>
<dbReference type="GO" id="GO:0012505">
    <property type="term" value="C:endomembrane system"/>
    <property type="evidence" value="ECO:0007669"/>
    <property type="project" value="UniProtKB-SubCell"/>
</dbReference>
<keyword evidence="3" id="KW-0813">Transport</keyword>
<gene>
    <name evidence="8" type="ORF">SAMN04488102_104118</name>
</gene>
<dbReference type="GO" id="GO:0045259">
    <property type="term" value="C:proton-transporting ATP synthase complex"/>
    <property type="evidence" value="ECO:0007669"/>
    <property type="project" value="UniProtKB-KW"/>
</dbReference>
<keyword evidence="4" id="KW-0406">Ion transport</keyword>
<evidence type="ECO:0000256" key="6">
    <source>
        <dbReference type="ARBA" id="ARBA00023196"/>
    </source>
</evidence>
<accession>A0A1I1HLI0</accession>
<keyword evidence="9" id="KW-1185">Reference proteome</keyword>
<evidence type="ECO:0000256" key="4">
    <source>
        <dbReference type="ARBA" id="ARBA00023065"/>
    </source>
</evidence>
<feature type="domain" description="ATP synthase F1 complex delta/epsilon subunit N-terminal" evidence="7">
    <location>
        <begin position="1"/>
        <end position="75"/>
    </location>
</feature>
<keyword evidence="6" id="KW-0139">CF(1)</keyword>
<dbReference type="Pfam" id="PF02823">
    <property type="entry name" value="ATP-synt_DE_N"/>
    <property type="match status" value="1"/>
</dbReference>
<dbReference type="Gene3D" id="2.60.15.10">
    <property type="entry name" value="F0F1 ATP synthase delta/epsilon subunit, N-terminal"/>
    <property type="match status" value="1"/>
</dbReference>
<comment type="similarity">
    <text evidence="2">Belongs to the ATPase epsilon chain family.</text>
</comment>
<dbReference type="Proteomes" id="UP000199612">
    <property type="component" value="Unassembled WGS sequence"/>
</dbReference>
<dbReference type="InterPro" id="IPR001469">
    <property type="entry name" value="ATP_synth_F1_dsu/esu"/>
</dbReference>
<evidence type="ECO:0000259" key="7">
    <source>
        <dbReference type="Pfam" id="PF02823"/>
    </source>
</evidence>
<dbReference type="NCBIfam" id="TIGR03166">
    <property type="entry name" value="alt_F1F0_F1_eps"/>
    <property type="match status" value="1"/>
</dbReference>
<protein>
    <submittedName>
        <fullName evidence="8">F-type H+-transporting ATPase subunit epsilon</fullName>
    </submittedName>
</protein>
<dbReference type="InterPro" id="IPR036771">
    <property type="entry name" value="ATPsynth_dsu/esu_N"/>
</dbReference>